<dbReference type="PANTHER" id="PTHR46643:SF1">
    <property type="entry name" value="HOMEOBOX PROTEIN GOOSECOID-2"/>
    <property type="match status" value="1"/>
</dbReference>
<protein>
    <submittedName>
        <fullName evidence="10">Homeobox domain-containing protein</fullName>
    </submittedName>
</protein>
<dbReference type="EnsemblMetazoa" id="CJA13534.1">
    <property type="protein sequence ID" value="CJA13534.1"/>
    <property type="gene ID" value="WBGene00132738"/>
</dbReference>
<evidence type="ECO:0000256" key="5">
    <source>
        <dbReference type="ARBA" id="ARBA00023242"/>
    </source>
</evidence>
<dbReference type="OMA" id="FKLQRYV"/>
<evidence type="ECO:0000256" key="3">
    <source>
        <dbReference type="ARBA" id="ARBA00023125"/>
    </source>
</evidence>
<evidence type="ECO:0000256" key="1">
    <source>
        <dbReference type="ARBA" id="ARBA00004123"/>
    </source>
</evidence>
<dbReference type="AlphaFoldDB" id="A0A8R1I2P6"/>
<dbReference type="PANTHER" id="PTHR46643">
    <property type="entry name" value="HOMEOBOX PROTEIN GOOSECOID-RELATED"/>
    <property type="match status" value="1"/>
</dbReference>
<evidence type="ECO:0000256" key="8">
    <source>
        <dbReference type="SAM" id="MobiDB-lite"/>
    </source>
</evidence>
<dbReference type="Proteomes" id="UP000005237">
    <property type="component" value="Unassembled WGS sequence"/>
</dbReference>
<sequence>MTSFPFLITTDSISKLVMPPNTNSSSSSSSSPSTSTSFSIDTLLSNPLAAIPQLQQHNFHEFGGALGAAGTPAVPWAAFPPTYPFVSMLCSPLLPPFLAPYHQHYVSRRKRRHRTIFSEEQLSILETTFSSTHYPDATTREELAVQCSLKEERVEVWFKNRRAKERKQKKDDTQTSKLSDESECDESDEDSRKVKKIKREILTKESSSPENAKCSKSSVLENQKKLSQSVDQNHKIL</sequence>
<keyword evidence="11" id="KW-1185">Reference proteome</keyword>
<dbReference type="PROSITE" id="PS50071">
    <property type="entry name" value="HOMEOBOX_2"/>
    <property type="match status" value="1"/>
</dbReference>
<evidence type="ECO:0000256" key="2">
    <source>
        <dbReference type="ARBA" id="ARBA00006503"/>
    </source>
</evidence>
<feature type="domain" description="Homeobox" evidence="9">
    <location>
        <begin position="108"/>
        <end position="168"/>
    </location>
</feature>
<dbReference type="SUPFAM" id="SSF46689">
    <property type="entry name" value="Homeodomain-like"/>
    <property type="match status" value="1"/>
</dbReference>
<evidence type="ECO:0000256" key="4">
    <source>
        <dbReference type="ARBA" id="ARBA00023155"/>
    </source>
</evidence>
<evidence type="ECO:0000256" key="6">
    <source>
        <dbReference type="PROSITE-ProRule" id="PRU00108"/>
    </source>
</evidence>
<dbReference type="GO" id="GO:0005634">
    <property type="term" value="C:nucleus"/>
    <property type="evidence" value="ECO:0007669"/>
    <property type="project" value="UniProtKB-SubCell"/>
</dbReference>
<evidence type="ECO:0000256" key="7">
    <source>
        <dbReference type="RuleBase" id="RU000682"/>
    </source>
</evidence>
<keyword evidence="5 6" id="KW-0539">Nucleus</keyword>
<evidence type="ECO:0000313" key="11">
    <source>
        <dbReference type="Proteomes" id="UP000005237"/>
    </source>
</evidence>
<dbReference type="Gene3D" id="1.10.10.60">
    <property type="entry name" value="Homeodomain-like"/>
    <property type="match status" value="1"/>
</dbReference>
<dbReference type="SMART" id="SM00389">
    <property type="entry name" value="HOX"/>
    <property type="match status" value="1"/>
</dbReference>
<evidence type="ECO:0000259" key="9">
    <source>
        <dbReference type="PROSITE" id="PS50071"/>
    </source>
</evidence>
<dbReference type="GO" id="GO:0000981">
    <property type="term" value="F:DNA-binding transcription factor activity, RNA polymerase II-specific"/>
    <property type="evidence" value="ECO:0007669"/>
    <property type="project" value="InterPro"/>
</dbReference>
<evidence type="ECO:0000313" key="10">
    <source>
        <dbReference type="EnsemblMetazoa" id="CJA13534.1"/>
    </source>
</evidence>
<feature type="DNA-binding region" description="Homeobox" evidence="6">
    <location>
        <begin position="110"/>
        <end position="169"/>
    </location>
</feature>
<feature type="compositionally biased region" description="Polar residues" evidence="8">
    <location>
        <begin position="204"/>
        <end position="231"/>
    </location>
</feature>
<dbReference type="FunFam" id="1.10.10.60:FF:000223">
    <property type="entry name" value="Goosecoid homeobox 2"/>
    <property type="match status" value="1"/>
</dbReference>
<keyword evidence="3 6" id="KW-0238">DNA-binding</keyword>
<name>A0A8R1I2P6_CAEJA</name>
<dbReference type="GO" id="GO:0000978">
    <property type="term" value="F:RNA polymerase II cis-regulatory region sequence-specific DNA binding"/>
    <property type="evidence" value="ECO:0007669"/>
    <property type="project" value="TreeGrafter"/>
</dbReference>
<dbReference type="Pfam" id="PF00046">
    <property type="entry name" value="Homeodomain"/>
    <property type="match status" value="1"/>
</dbReference>
<dbReference type="InterPro" id="IPR051440">
    <property type="entry name" value="Goosecoid-like_HB"/>
</dbReference>
<dbReference type="InterPro" id="IPR001356">
    <property type="entry name" value="HD"/>
</dbReference>
<dbReference type="InterPro" id="IPR009057">
    <property type="entry name" value="Homeodomain-like_sf"/>
</dbReference>
<accession>A0A8R1I2P6</accession>
<dbReference type="CDD" id="cd00086">
    <property type="entry name" value="homeodomain"/>
    <property type="match status" value="1"/>
</dbReference>
<dbReference type="PROSITE" id="PS00027">
    <property type="entry name" value="HOMEOBOX_1"/>
    <property type="match status" value="1"/>
</dbReference>
<comment type="similarity">
    <text evidence="2">Belongs to the paired homeobox family. Bicoid subfamily.</text>
</comment>
<reference evidence="11" key="1">
    <citation type="submission" date="2010-08" db="EMBL/GenBank/DDBJ databases">
        <authorList>
            <consortium name="Caenorhabditis japonica Sequencing Consortium"/>
            <person name="Wilson R.K."/>
        </authorList>
    </citation>
    <scope>NUCLEOTIDE SEQUENCE [LARGE SCALE GENOMIC DNA]</scope>
    <source>
        <strain evidence="11">DF5081</strain>
    </source>
</reference>
<keyword evidence="4 6" id="KW-0371">Homeobox</keyword>
<organism evidence="10 11">
    <name type="scientific">Caenorhabditis japonica</name>
    <dbReference type="NCBI Taxonomy" id="281687"/>
    <lineage>
        <taxon>Eukaryota</taxon>
        <taxon>Metazoa</taxon>
        <taxon>Ecdysozoa</taxon>
        <taxon>Nematoda</taxon>
        <taxon>Chromadorea</taxon>
        <taxon>Rhabditida</taxon>
        <taxon>Rhabditina</taxon>
        <taxon>Rhabditomorpha</taxon>
        <taxon>Rhabditoidea</taxon>
        <taxon>Rhabditidae</taxon>
        <taxon>Peloderinae</taxon>
        <taxon>Caenorhabditis</taxon>
    </lineage>
</organism>
<feature type="region of interest" description="Disordered" evidence="8">
    <location>
        <begin position="162"/>
        <end position="237"/>
    </location>
</feature>
<feature type="compositionally biased region" description="Basic and acidic residues" evidence="8">
    <location>
        <begin position="168"/>
        <end position="180"/>
    </location>
</feature>
<comment type="subcellular location">
    <subcellularLocation>
        <location evidence="1 6 7">Nucleus</location>
    </subcellularLocation>
</comment>
<proteinExistence type="inferred from homology"/>
<dbReference type="InterPro" id="IPR017970">
    <property type="entry name" value="Homeobox_CS"/>
</dbReference>
<reference evidence="10" key="2">
    <citation type="submission" date="2022-06" db="UniProtKB">
        <authorList>
            <consortium name="EnsemblMetazoa"/>
        </authorList>
    </citation>
    <scope>IDENTIFICATION</scope>
    <source>
        <strain evidence="10">DF5081</strain>
    </source>
</reference>